<evidence type="ECO:0000313" key="4">
    <source>
        <dbReference type="Proteomes" id="UP000076078"/>
    </source>
</evidence>
<keyword evidence="2" id="KW-0472">Membrane</keyword>
<dbReference type="OMA" id="SEYRAYQ"/>
<reference evidence="3 4" key="1">
    <citation type="submission" date="2015-12" db="EMBL/GenBank/DDBJ databases">
        <title>Dictyostelia acquired genes for synthesis and detection of signals that induce cell-type specialization by lateral gene transfer from prokaryotes.</title>
        <authorList>
            <person name="Gloeckner G."/>
            <person name="Schaap P."/>
        </authorList>
    </citation>
    <scope>NUCLEOTIDE SEQUENCE [LARGE SCALE GENOMIC DNA]</scope>
    <source>
        <strain evidence="3 4">TK</strain>
    </source>
</reference>
<feature type="transmembrane region" description="Helical" evidence="2">
    <location>
        <begin position="6"/>
        <end position="25"/>
    </location>
</feature>
<dbReference type="EMBL" id="LODT01000004">
    <property type="protein sequence ID" value="KYR01975.1"/>
    <property type="molecule type" value="Genomic_DNA"/>
</dbReference>
<comment type="caution">
    <text evidence="3">The sequence shown here is derived from an EMBL/GenBank/DDBJ whole genome shotgun (WGS) entry which is preliminary data.</text>
</comment>
<sequence>MNSTKSVVWGFTLLTVAGMGAWYVSRGQYMDDRKKRLLEIQSKTNTSPTTSTTNNNNNNNNNSNNTPYAPHDLNSTTKIK</sequence>
<proteinExistence type="predicted"/>
<name>A0A152A761_TIELA</name>
<dbReference type="AlphaFoldDB" id="A0A152A761"/>
<protein>
    <submittedName>
        <fullName evidence="3">Pleckstrin (PH) domain-containing protein</fullName>
    </submittedName>
</protein>
<feature type="compositionally biased region" description="Low complexity" evidence="1">
    <location>
        <begin position="44"/>
        <end position="67"/>
    </location>
</feature>
<accession>A0A152A761</accession>
<organism evidence="3 4">
    <name type="scientific">Tieghemostelium lacteum</name>
    <name type="common">Slime mold</name>
    <name type="synonym">Dictyostelium lacteum</name>
    <dbReference type="NCBI Taxonomy" id="361077"/>
    <lineage>
        <taxon>Eukaryota</taxon>
        <taxon>Amoebozoa</taxon>
        <taxon>Evosea</taxon>
        <taxon>Eumycetozoa</taxon>
        <taxon>Dictyostelia</taxon>
        <taxon>Dictyosteliales</taxon>
        <taxon>Raperosteliaceae</taxon>
        <taxon>Tieghemostelium</taxon>
    </lineage>
</organism>
<keyword evidence="2" id="KW-1133">Transmembrane helix</keyword>
<gene>
    <name evidence="3" type="ORF">DLAC_00769</name>
</gene>
<evidence type="ECO:0000313" key="3">
    <source>
        <dbReference type="EMBL" id="KYR01975.1"/>
    </source>
</evidence>
<keyword evidence="2" id="KW-0812">Transmembrane</keyword>
<keyword evidence="4" id="KW-1185">Reference proteome</keyword>
<dbReference type="Proteomes" id="UP000076078">
    <property type="component" value="Unassembled WGS sequence"/>
</dbReference>
<evidence type="ECO:0000256" key="2">
    <source>
        <dbReference type="SAM" id="Phobius"/>
    </source>
</evidence>
<feature type="region of interest" description="Disordered" evidence="1">
    <location>
        <begin position="41"/>
        <end position="80"/>
    </location>
</feature>
<evidence type="ECO:0000256" key="1">
    <source>
        <dbReference type="SAM" id="MobiDB-lite"/>
    </source>
</evidence>
<dbReference type="InParanoid" id="A0A152A761"/>